<organism evidence="5 12">
    <name type="scientific">Wallemia mellicola</name>
    <dbReference type="NCBI Taxonomy" id="1708541"/>
    <lineage>
        <taxon>Eukaryota</taxon>
        <taxon>Fungi</taxon>
        <taxon>Dikarya</taxon>
        <taxon>Basidiomycota</taxon>
        <taxon>Wallemiomycotina</taxon>
        <taxon>Wallemiomycetes</taxon>
        <taxon>Wallemiales</taxon>
        <taxon>Wallemiaceae</taxon>
        <taxon>Wallemia</taxon>
    </lineage>
</organism>
<dbReference type="AlphaFoldDB" id="A0A4T0N5H2"/>
<evidence type="ECO:0000313" key="5">
    <source>
        <dbReference type="EMBL" id="TIB99847.1"/>
    </source>
</evidence>
<reference evidence="10 11" key="1">
    <citation type="submission" date="2019-03" db="EMBL/GenBank/DDBJ databases">
        <title>Sequencing 25 genomes of Wallemia mellicola.</title>
        <authorList>
            <person name="Gostincar C."/>
        </authorList>
    </citation>
    <scope>NUCLEOTIDE SEQUENCE [LARGE SCALE GENOMIC DNA]</scope>
    <source>
        <strain evidence="5 12">EXF-1262</strain>
        <strain evidence="8 13">EXF-1274</strain>
        <strain evidence="7 10">EXF-1277</strain>
        <strain evidence="4 14">EXF-6152</strain>
        <strain evidence="9 15">EXF-757</strain>
        <strain evidence="6 11">EXF-8738</strain>
    </source>
</reference>
<dbReference type="InterPro" id="IPR002110">
    <property type="entry name" value="Ankyrin_rpt"/>
</dbReference>
<evidence type="ECO:0000313" key="10">
    <source>
        <dbReference type="Proteomes" id="UP000305362"/>
    </source>
</evidence>
<dbReference type="Proteomes" id="UP000310685">
    <property type="component" value="Unassembled WGS sequence"/>
</dbReference>
<gene>
    <name evidence="9" type="ORF">E3Q01_02646</name>
    <name evidence="8" type="ORF">E3Q02_02615</name>
    <name evidence="7" type="ORF">E3Q03_02628</name>
    <name evidence="6" type="ORF">E3Q10_00454</name>
    <name evidence="5" type="ORF">E3Q17_02437</name>
    <name evidence="4" type="ORF">E3Q22_02738</name>
</gene>
<proteinExistence type="predicted"/>
<dbReference type="Proteomes" id="UP000307169">
    <property type="component" value="Unassembled WGS sequence"/>
</dbReference>
<dbReference type="Proteomes" id="UP000310708">
    <property type="component" value="Unassembled WGS sequence"/>
</dbReference>
<evidence type="ECO:0000256" key="1">
    <source>
        <dbReference type="ARBA" id="ARBA00022737"/>
    </source>
</evidence>
<dbReference type="EMBL" id="SPRH01000027">
    <property type="protein sequence ID" value="TIB99847.1"/>
    <property type="molecule type" value="Genomic_DNA"/>
</dbReference>
<dbReference type="OrthoDB" id="10057496at2759"/>
<evidence type="ECO:0000313" key="4">
    <source>
        <dbReference type="EMBL" id="TIB78153.1"/>
    </source>
</evidence>
<comment type="caution">
    <text evidence="5">The sequence shown here is derived from an EMBL/GenBank/DDBJ whole genome shotgun (WGS) entry which is preliminary data.</text>
</comment>
<dbReference type="EMBL" id="SPRV01000028">
    <property type="protein sequence ID" value="TIC61534.1"/>
    <property type="molecule type" value="Genomic_DNA"/>
</dbReference>
<evidence type="ECO:0000313" key="15">
    <source>
        <dbReference type="Proteomes" id="UP000310708"/>
    </source>
</evidence>
<sequence>MSTPPIHSKAEIPINSPTSEQAAKIVISAADNDLDSLVNYKNDFGPDSIFTARDDVGHSILHAVCEKGHLEILEWLLPPHLPYPPGPSPSNTPLFSSSLSPTPHLTQALIDSNTPDQRSPLHYAARKGHFECVKSLLSFASTRPAALDPSSYSKKDVPKGAARAADAIEGRQKTAESILLEKRTSRGRLAQDEAQSGGHTQLAEFLNERRLCLTNSD</sequence>
<dbReference type="EMBL" id="SPRX01000031">
    <property type="protein sequence ID" value="TIC64636.1"/>
    <property type="molecule type" value="Genomic_DNA"/>
</dbReference>
<dbReference type="Proteomes" id="UP000305647">
    <property type="component" value="Unassembled WGS sequence"/>
</dbReference>
<evidence type="ECO:0000313" key="7">
    <source>
        <dbReference type="EMBL" id="TIC61534.1"/>
    </source>
</evidence>
<evidence type="ECO:0000313" key="14">
    <source>
        <dbReference type="Proteomes" id="UP000310685"/>
    </source>
</evidence>
<dbReference type="Proteomes" id="UP000305362">
    <property type="component" value="Unassembled WGS sequence"/>
</dbReference>
<evidence type="ECO:0000313" key="6">
    <source>
        <dbReference type="EMBL" id="TIC33865.1"/>
    </source>
</evidence>
<dbReference type="SUPFAM" id="SSF48403">
    <property type="entry name" value="Ankyrin repeat"/>
    <property type="match status" value="1"/>
</dbReference>
<dbReference type="EMBL" id="SPRO01000003">
    <property type="protein sequence ID" value="TIC33865.1"/>
    <property type="molecule type" value="Genomic_DNA"/>
</dbReference>
<protein>
    <submittedName>
        <fullName evidence="5">Uncharacterized protein</fullName>
    </submittedName>
</protein>
<evidence type="ECO:0000256" key="3">
    <source>
        <dbReference type="PROSITE-ProRule" id="PRU00023"/>
    </source>
</evidence>
<dbReference type="Pfam" id="PF12796">
    <property type="entry name" value="Ank_2"/>
    <property type="match status" value="1"/>
</dbReference>
<name>A0A4T0N5H2_9BASI</name>
<evidence type="ECO:0000256" key="2">
    <source>
        <dbReference type="ARBA" id="ARBA00023043"/>
    </source>
</evidence>
<evidence type="ECO:0000313" key="8">
    <source>
        <dbReference type="EMBL" id="TIC64366.1"/>
    </source>
</evidence>
<evidence type="ECO:0000313" key="11">
    <source>
        <dbReference type="Proteomes" id="UP000305647"/>
    </source>
</evidence>
<dbReference type="InterPro" id="IPR036770">
    <property type="entry name" value="Ankyrin_rpt-contain_sf"/>
</dbReference>
<dbReference type="Gene3D" id="1.25.40.20">
    <property type="entry name" value="Ankyrin repeat-containing domain"/>
    <property type="match status" value="1"/>
</dbReference>
<evidence type="ECO:0000313" key="13">
    <source>
        <dbReference type="Proteomes" id="UP000309601"/>
    </source>
</evidence>
<dbReference type="PANTHER" id="PTHR24171">
    <property type="entry name" value="ANKYRIN REPEAT DOMAIN-CONTAINING PROTEIN 39-RELATED"/>
    <property type="match status" value="1"/>
</dbReference>
<evidence type="ECO:0000313" key="9">
    <source>
        <dbReference type="EMBL" id="TIC64636.1"/>
    </source>
</evidence>
<keyword evidence="1" id="KW-0677">Repeat</keyword>
<keyword evidence="2 3" id="KW-0040">ANK repeat</keyword>
<dbReference type="OMA" id="HYELLEW"/>
<feature type="repeat" description="ANK" evidence="3">
    <location>
        <begin position="116"/>
        <end position="138"/>
    </location>
</feature>
<accession>A0A4T0N5H2</accession>
<dbReference type="Proteomes" id="UP000309601">
    <property type="component" value="Unassembled WGS sequence"/>
</dbReference>
<dbReference type="EMBL" id="SPRC01000028">
    <property type="protein sequence ID" value="TIB78153.1"/>
    <property type="molecule type" value="Genomic_DNA"/>
</dbReference>
<dbReference type="SMART" id="SM00248">
    <property type="entry name" value="ANK"/>
    <property type="match status" value="2"/>
</dbReference>
<evidence type="ECO:0000313" key="12">
    <source>
        <dbReference type="Proteomes" id="UP000307169"/>
    </source>
</evidence>
<dbReference type="PROSITE" id="PS50088">
    <property type="entry name" value="ANK_REPEAT"/>
    <property type="match status" value="1"/>
</dbReference>
<dbReference type="PROSITE" id="PS50297">
    <property type="entry name" value="ANK_REP_REGION"/>
    <property type="match status" value="1"/>
</dbReference>
<dbReference type="EMBL" id="SPRW01000028">
    <property type="protein sequence ID" value="TIC64366.1"/>
    <property type="molecule type" value="Genomic_DNA"/>
</dbReference>